<comment type="similarity">
    <text evidence="1">Belongs to the eukaryotic ribosomal protein eL43 family.</text>
</comment>
<dbReference type="Pfam" id="PF01780">
    <property type="entry name" value="Ribosomal_L37ae"/>
    <property type="match status" value="1"/>
</dbReference>
<dbReference type="InterPro" id="IPR002674">
    <property type="entry name" value="Ribosomal_eL43"/>
</dbReference>
<dbReference type="PANTHER" id="PTHR48129:SF1">
    <property type="entry name" value="LARGE RIBOSOMAL SUBUNIT PROTEIN EL43"/>
    <property type="match status" value="1"/>
</dbReference>
<comment type="caution">
    <text evidence="4">The sequence shown here is derived from an EMBL/GenBank/DDBJ whole genome shotgun (WGS) entry which is preliminary data.</text>
</comment>
<feature type="binding site" evidence="6">
    <location>
        <position position="31"/>
    </location>
    <ligand>
        <name>Zn(2+)</name>
        <dbReference type="ChEBI" id="CHEBI:29105"/>
    </ligand>
</feature>
<dbReference type="InterPro" id="IPR050522">
    <property type="entry name" value="Ribosomal_protein_eL43"/>
</dbReference>
<keyword evidence="5" id="KW-1185">Reference proteome</keyword>
<proteinExistence type="evidence at protein level"/>
<dbReference type="GO" id="GO:0006412">
    <property type="term" value="P:translation"/>
    <property type="evidence" value="ECO:0007669"/>
    <property type="project" value="InterPro"/>
</dbReference>
<reference evidence="6" key="2">
    <citation type="journal article" date="2023" name="Nat. Microbiol.">
        <title>CryoEM reveals that ribosomes in microsporidian spores are locked in a dimeric hibernating state.</title>
        <authorList>
            <person name="McLaren M."/>
            <person name="Conners R."/>
            <person name="Isupov M.N."/>
            <person name="Gil-Diez P."/>
            <person name="Gambelli L."/>
            <person name="Gold V.A.M."/>
            <person name="Walter A."/>
            <person name="Connell S.R."/>
            <person name="Williams B."/>
            <person name="Daum B."/>
        </authorList>
    </citation>
    <scope>STRUCTURE BY ELECTRON MICROSCOPY (10.80 ANGSTROMS) IN COMPLEX WITH ZN(2+)</scope>
</reference>
<accession>S7W6N9</accession>
<organism evidence="4 5">
    <name type="scientific">Spraguea lophii (strain 42_110)</name>
    <name type="common">Microsporidian parasite</name>
    <dbReference type="NCBI Taxonomy" id="1358809"/>
    <lineage>
        <taxon>Eukaryota</taxon>
        <taxon>Fungi</taxon>
        <taxon>Fungi incertae sedis</taxon>
        <taxon>Microsporidia</taxon>
        <taxon>Spragueidae</taxon>
        <taxon>Spraguea</taxon>
    </lineage>
</organism>
<keyword evidence="2 4" id="KW-0689">Ribosomal protein</keyword>
<dbReference type="EMDB" id="EMD-17448"/>
<keyword evidence="6" id="KW-0002">3D-structure</keyword>
<dbReference type="InterPro" id="IPR011332">
    <property type="entry name" value="Ribosomal_zn-bd"/>
</dbReference>
<dbReference type="VEuPathDB" id="MicrosporidiaDB:SLOPH_2590"/>
<dbReference type="InParanoid" id="S7W6N9"/>
<sequence>MICMNAQSKRYCCSFCGKTTVKREVIGIWSCRFCGKKVSGGAYVPITNQQVEYKQVINRMKME</sequence>
<dbReference type="Gene3D" id="2.20.25.30">
    <property type="match status" value="1"/>
</dbReference>
<evidence type="ECO:0000313" key="5">
    <source>
        <dbReference type="Proteomes" id="UP000014978"/>
    </source>
</evidence>
<reference evidence="5" key="1">
    <citation type="journal article" date="2013" name="PLoS Genet.">
        <title>The genome of Spraguea lophii and the basis of host-microsporidian interactions.</title>
        <authorList>
            <person name="Campbell S.E."/>
            <person name="Williams T.A."/>
            <person name="Yousuf A."/>
            <person name="Soanes D.M."/>
            <person name="Paszkiewicz K.H."/>
            <person name="Williams B.A.P."/>
        </authorList>
    </citation>
    <scope>NUCLEOTIDE SEQUENCE [LARGE SCALE GENOMIC DNA]</scope>
    <source>
        <strain evidence="5">42_110</strain>
    </source>
</reference>
<dbReference type="Proteomes" id="UP000014978">
    <property type="component" value="Unassembled WGS sequence"/>
</dbReference>
<dbReference type="AlphaFoldDB" id="S7W6N9"/>
<evidence type="ECO:0000256" key="1">
    <source>
        <dbReference type="ARBA" id="ARBA00008672"/>
    </source>
</evidence>
<feature type="binding site" evidence="6">
    <location>
        <position position="13"/>
    </location>
    <ligand>
        <name>Zn(2+)</name>
        <dbReference type="ChEBI" id="CHEBI:29105"/>
    </ligand>
</feature>
<keyword evidence="6" id="KW-0862">Zinc</keyword>
<dbReference type="PDB" id="8P5D">
    <property type="method" value="EM"/>
    <property type="resolution" value="10.80 A"/>
    <property type="chains" value="LPP=1-63"/>
</dbReference>
<dbReference type="STRING" id="1358809.S7W6N9"/>
<dbReference type="GO" id="GO:0005840">
    <property type="term" value="C:ribosome"/>
    <property type="evidence" value="ECO:0007669"/>
    <property type="project" value="UniProtKB-KW"/>
</dbReference>
<name>S7W6N9_SPRLO</name>
<dbReference type="OrthoDB" id="2185952at2759"/>
<dbReference type="GO" id="GO:0003735">
    <property type="term" value="F:structural constituent of ribosome"/>
    <property type="evidence" value="ECO:0007669"/>
    <property type="project" value="InterPro"/>
</dbReference>
<dbReference type="PANTHER" id="PTHR48129">
    <property type="entry name" value="60S RIBOSOMAL PROTEIN L37A"/>
    <property type="match status" value="1"/>
</dbReference>
<feature type="binding site" evidence="6">
    <location>
        <position position="34"/>
    </location>
    <ligand>
        <name>Zn(2+)</name>
        <dbReference type="ChEBI" id="CHEBI:29105"/>
    </ligand>
</feature>
<evidence type="ECO:0000256" key="3">
    <source>
        <dbReference type="ARBA" id="ARBA00023274"/>
    </source>
</evidence>
<dbReference type="GO" id="GO:1990904">
    <property type="term" value="C:ribonucleoprotein complex"/>
    <property type="evidence" value="ECO:0007669"/>
    <property type="project" value="UniProtKB-KW"/>
</dbReference>
<dbReference type="SUPFAM" id="SSF57829">
    <property type="entry name" value="Zn-binding ribosomal proteins"/>
    <property type="match status" value="1"/>
</dbReference>
<dbReference type="InterPro" id="IPR011331">
    <property type="entry name" value="Ribosomal_eL37/eL43"/>
</dbReference>
<evidence type="ECO:0007829" key="6">
    <source>
        <dbReference type="PDB" id="8P5D"/>
    </source>
</evidence>
<dbReference type="FunCoup" id="S7W6N9">
    <property type="interactions" value="181"/>
</dbReference>
<gene>
    <name evidence="4" type="ORF">SLOPH_2590</name>
</gene>
<evidence type="ECO:0000256" key="2">
    <source>
        <dbReference type="ARBA" id="ARBA00022980"/>
    </source>
</evidence>
<dbReference type="EMBL" id="ATCN01000755">
    <property type="protein sequence ID" value="EPR78480.1"/>
    <property type="molecule type" value="Genomic_DNA"/>
</dbReference>
<evidence type="ECO:0000313" key="4">
    <source>
        <dbReference type="EMBL" id="EPR78480.1"/>
    </source>
</evidence>
<protein>
    <submittedName>
        <fullName evidence="4">60S ribosomal protein L37a</fullName>
    </submittedName>
</protein>
<feature type="binding site" evidence="6">
    <location>
        <position position="16"/>
    </location>
    <ligand>
        <name>Zn(2+)</name>
        <dbReference type="ChEBI" id="CHEBI:29105"/>
    </ligand>
</feature>
<keyword evidence="6" id="KW-0479">Metal-binding</keyword>
<dbReference type="HOGENOM" id="CLU_141199_1_1_1"/>
<keyword evidence="3" id="KW-0687">Ribonucleoprotein</keyword>